<dbReference type="EMBL" id="CP014209">
    <property type="protein sequence ID" value="ANC32994.1"/>
    <property type="molecule type" value="Genomic_DNA"/>
</dbReference>
<dbReference type="KEGG" id="ido:I598_3486"/>
<sequence>MTAGPTYDAIVLAGGRATRLGGTPKPGVLVGDRTLLDRALTACAGAGRTVVVGPADEVRPVPAGVVVTCEDPPRGGPVAGVAAGLAALSRPGSPDRPGRVLVLAVDVPGAADAVDPLLAAAARHPDADGVHLVRHGRAQWLTGLYRADALAAAAAGLVVHGAPVRRLVAGLTLVEVDDATGASDDVDTWEDVTRLSARHADRPEEAHP</sequence>
<dbReference type="Gene3D" id="3.90.550.10">
    <property type="entry name" value="Spore Coat Polysaccharide Biosynthesis Protein SpsA, Chain A"/>
    <property type="match status" value="1"/>
</dbReference>
<gene>
    <name evidence="3" type="ORF">I598_3486</name>
</gene>
<dbReference type="RefSeq" id="WP_068204606.1">
    <property type="nucleotide sequence ID" value="NZ_CP014209.1"/>
</dbReference>
<dbReference type="Proteomes" id="UP000076794">
    <property type="component" value="Chromosome"/>
</dbReference>
<dbReference type="InterPro" id="IPR029044">
    <property type="entry name" value="Nucleotide-diphossugar_trans"/>
</dbReference>
<evidence type="ECO:0000256" key="1">
    <source>
        <dbReference type="ARBA" id="ARBA00022679"/>
    </source>
</evidence>
<dbReference type="SUPFAM" id="SSF53448">
    <property type="entry name" value="Nucleotide-diphospho-sugar transferases"/>
    <property type="match status" value="1"/>
</dbReference>
<dbReference type="PATRIC" id="fig|1300344.3.peg.3514"/>
<reference evidence="3 4" key="1">
    <citation type="submission" date="2016-01" db="EMBL/GenBank/DDBJ databases">
        <title>Complete genome sequence of a soil Actinobacterium, Isoptericola dokdonensis DS-3.</title>
        <authorList>
            <person name="Kwon S.-K."/>
            <person name="Kim J.F."/>
        </authorList>
    </citation>
    <scope>NUCLEOTIDE SEQUENCE [LARGE SCALE GENOMIC DNA]</scope>
    <source>
        <strain evidence="3 4">DS-3</strain>
    </source>
</reference>
<keyword evidence="4" id="KW-1185">Reference proteome</keyword>
<dbReference type="Pfam" id="PF12804">
    <property type="entry name" value="NTP_transf_3"/>
    <property type="match status" value="1"/>
</dbReference>
<keyword evidence="1" id="KW-0808">Transferase</keyword>
<evidence type="ECO:0000259" key="2">
    <source>
        <dbReference type="Pfam" id="PF12804"/>
    </source>
</evidence>
<name>A0A161IL56_9MICO</name>
<dbReference type="GO" id="GO:0016779">
    <property type="term" value="F:nucleotidyltransferase activity"/>
    <property type="evidence" value="ECO:0007669"/>
    <property type="project" value="TreeGrafter"/>
</dbReference>
<dbReference type="PANTHER" id="PTHR19136:SF81">
    <property type="entry name" value="MOLYBDENUM COFACTOR GUANYLYLTRANSFERASE"/>
    <property type="match status" value="1"/>
</dbReference>
<accession>A0A161IL56</accession>
<organism evidence="3 4">
    <name type="scientific">Isoptericola dokdonensis DS-3</name>
    <dbReference type="NCBI Taxonomy" id="1300344"/>
    <lineage>
        <taxon>Bacteria</taxon>
        <taxon>Bacillati</taxon>
        <taxon>Actinomycetota</taxon>
        <taxon>Actinomycetes</taxon>
        <taxon>Micrococcales</taxon>
        <taxon>Promicromonosporaceae</taxon>
        <taxon>Isoptericola</taxon>
    </lineage>
</organism>
<evidence type="ECO:0000313" key="3">
    <source>
        <dbReference type="EMBL" id="ANC32994.1"/>
    </source>
</evidence>
<dbReference type="STRING" id="1300344.I598_3486"/>
<dbReference type="InterPro" id="IPR025877">
    <property type="entry name" value="MobA-like_NTP_Trfase"/>
</dbReference>
<feature type="domain" description="MobA-like NTP transferase" evidence="2">
    <location>
        <begin position="9"/>
        <end position="161"/>
    </location>
</feature>
<dbReference type="PANTHER" id="PTHR19136">
    <property type="entry name" value="MOLYBDENUM COFACTOR GUANYLYLTRANSFERASE"/>
    <property type="match status" value="1"/>
</dbReference>
<dbReference type="AlphaFoldDB" id="A0A161IL56"/>
<proteinExistence type="predicted"/>
<evidence type="ECO:0000313" key="4">
    <source>
        <dbReference type="Proteomes" id="UP000076794"/>
    </source>
</evidence>
<protein>
    <submittedName>
        <fullName evidence="3">Molybdopterin-guanine dinucleotide biosynthesis protein MobA</fullName>
    </submittedName>
</protein>